<evidence type="ECO:0000256" key="11">
    <source>
        <dbReference type="ARBA" id="ARBA00023273"/>
    </source>
</evidence>
<keyword evidence="8" id="KW-0970">Cilium biogenesis/degradation</keyword>
<feature type="domain" description="Tubulin/FtsZ GTPase" evidence="15">
    <location>
        <begin position="43"/>
        <end position="245"/>
    </location>
</feature>
<organism evidence="16 17">
    <name type="scientific">Larinioides sclopetarius</name>
    <dbReference type="NCBI Taxonomy" id="280406"/>
    <lineage>
        <taxon>Eukaryota</taxon>
        <taxon>Metazoa</taxon>
        <taxon>Ecdysozoa</taxon>
        <taxon>Arthropoda</taxon>
        <taxon>Chelicerata</taxon>
        <taxon>Arachnida</taxon>
        <taxon>Araneae</taxon>
        <taxon>Araneomorphae</taxon>
        <taxon>Entelegynae</taxon>
        <taxon>Araneoidea</taxon>
        <taxon>Araneidae</taxon>
        <taxon>Larinioides</taxon>
    </lineage>
</organism>
<protein>
    <recommendedName>
        <fullName evidence="5">Tubulin delta chain</fullName>
    </recommendedName>
    <alternativeName>
        <fullName evidence="12">Delta-tubulin</fullName>
    </alternativeName>
</protein>
<evidence type="ECO:0000256" key="9">
    <source>
        <dbReference type="ARBA" id="ARBA00023134"/>
    </source>
</evidence>
<comment type="caution">
    <text evidence="16">The sequence shown here is derived from an EMBL/GenBank/DDBJ whole genome shotgun (WGS) entry which is preliminary data.</text>
</comment>
<dbReference type="SUPFAM" id="SSF55307">
    <property type="entry name" value="Tubulin C-terminal domain-like"/>
    <property type="match status" value="1"/>
</dbReference>
<keyword evidence="10" id="KW-0539">Nucleus</keyword>
<dbReference type="InterPro" id="IPR002967">
    <property type="entry name" value="Delta_tubulin"/>
</dbReference>
<dbReference type="PRINTS" id="PR01224">
    <property type="entry name" value="DELTATUBULIN"/>
</dbReference>
<evidence type="ECO:0000256" key="12">
    <source>
        <dbReference type="ARBA" id="ARBA00030594"/>
    </source>
</evidence>
<sequence>MSLITLQIGQCGNQLGHSFFSTIYEISNQKPNAANCNFLEESQFRFFSDCEENTSKNYARSILIDTEPKVIKEISSFGKDIAWSYRDDCHINVQQLGSGNNWAMGYHHHGPELQERVLNAVRKEAERCDTVLGFLLFSSVAGGTGSGFGSYISEVLRANYPSVSSANITVWPFQRGEVSVQAYNATLSLSSLQKSADAIFMFENDWLLKLCHHKMGLKKSALNDLNTVASQQLANVLLPVERSQGIVPIFNDLLAHLVPHPQFKLVGLRSVPQEPLTSLPFSAYTWPGLLRSVRRMVLYNTKDLQILVSNIVYGQCSSSMNVANNSPVSLANLLVLRGRDSEVADPELLHKPSLPYASWVPSALRLKMWIHSSPFLPYDRTAVLANNGQLSVSCVDVAVAKAWKLFSYKAYFHHYMQCGLSEEDFKLAVMNVEQIVASYKSLKA</sequence>
<evidence type="ECO:0000256" key="6">
    <source>
        <dbReference type="ARBA" id="ARBA00022701"/>
    </source>
</evidence>
<dbReference type="GO" id="GO:0005814">
    <property type="term" value="C:centriole"/>
    <property type="evidence" value="ECO:0007669"/>
    <property type="project" value="UniProtKB-SubCell"/>
</dbReference>
<evidence type="ECO:0000256" key="5">
    <source>
        <dbReference type="ARBA" id="ARBA00014184"/>
    </source>
</evidence>
<evidence type="ECO:0000256" key="10">
    <source>
        <dbReference type="ARBA" id="ARBA00023242"/>
    </source>
</evidence>
<dbReference type="SUPFAM" id="SSF52490">
    <property type="entry name" value="Tubulin nucleotide-binding domain-like"/>
    <property type="match status" value="1"/>
</dbReference>
<dbReference type="GO" id="GO:0005929">
    <property type="term" value="C:cilium"/>
    <property type="evidence" value="ECO:0007669"/>
    <property type="project" value="UniProtKB-SubCell"/>
</dbReference>
<evidence type="ECO:0000256" key="8">
    <source>
        <dbReference type="ARBA" id="ARBA00022794"/>
    </source>
</evidence>
<dbReference type="PANTHER" id="PTHR11588">
    <property type="entry name" value="TUBULIN"/>
    <property type="match status" value="1"/>
</dbReference>
<evidence type="ECO:0000313" key="16">
    <source>
        <dbReference type="EMBL" id="CAL1260937.1"/>
    </source>
</evidence>
<dbReference type="InterPro" id="IPR003008">
    <property type="entry name" value="Tubulin_FtsZ_GTPase"/>
</dbReference>
<dbReference type="GO" id="GO:0005874">
    <property type="term" value="C:microtubule"/>
    <property type="evidence" value="ECO:0007669"/>
    <property type="project" value="UniProtKB-KW"/>
</dbReference>
<evidence type="ECO:0000256" key="4">
    <source>
        <dbReference type="ARBA" id="ARBA00009636"/>
    </source>
</evidence>
<keyword evidence="7 14" id="KW-0547">Nucleotide-binding</keyword>
<comment type="subcellular location">
    <subcellularLocation>
        <location evidence="3">Cell projection</location>
        <location evidence="3">Cilium</location>
    </subcellularLocation>
    <subcellularLocation>
        <location evidence="1">Cytoplasm</location>
        <location evidence="1">Cytoskeleton</location>
        <location evidence="1">Microtubule organizing center</location>
        <location evidence="1">Centrosome</location>
        <location evidence="1">Centriole</location>
    </subcellularLocation>
    <subcellularLocation>
        <location evidence="2">Nucleus</location>
    </subcellularLocation>
</comment>
<dbReference type="InterPro" id="IPR017975">
    <property type="entry name" value="Tubulin_CS"/>
</dbReference>
<keyword evidence="6 14" id="KW-0493">Microtubule</keyword>
<dbReference type="Pfam" id="PF00091">
    <property type="entry name" value="Tubulin"/>
    <property type="match status" value="1"/>
</dbReference>
<gene>
    <name evidence="16" type="ORF">LARSCL_LOCUS109</name>
</gene>
<evidence type="ECO:0000256" key="14">
    <source>
        <dbReference type="RuleBase" id="RU000352"/>
    </source>
</evidence>
<dbReference type="GO" id="GO:0005634">
    <property type="term" value="C:nucleus"/>
    <property type="evidence" value="ECO:0007669"/>
    <property type="project" value="UniProtKB-SubCell"/>
</dbReference>
<keyword evidence="11" id="KW-0966">Cell projection</keyword>
<dbReference type="InterPro" id="IPR008280">
    <property type="entry name" value="Tub_FtsZ_C"/>
</dbReference>
<dbReference type="GO" id="GO:0005200">
    <property type="term" value="F:structural constituent of cytoskeleton"/>
    <property type="evidence" value="ECO:0007669"/>
    <property type="project" value="InterPro"/>
</dbReference>
<dbReference type="AlphaFoldDB" id="A0AAV1YQ32"/>
<dbReference type="CDD" id="cd02189">
    <property type="entry name" value="delta_zeta_tubulin-like"/>
    <property type="match status" value="1"/>
</dbReference>
<evidence type="ECO:0000256" key="13">
    <source>
        <dbReference type="ARBA" id="ARBA00046149"/>
    </source>
</evidence>
<dbReference type="GO" id="GO:0007017">
    <property type="term" value="P:microtubule-based process"/>
    <property type="evidence" value="ECO:0007669"/>
    <property type="project" value="InterPro"/>
</dbReference>
<proteinExistence type="inferred from homology"/>
<dbReference type="SMART" id="SM00864">
    <property type="entry name" value="Tubulin"/>
    <property type="match status" value="1"/>
</dbReference>
<evidence type="ECO:0000256" key="1">
    <source>
        <dbReference type="ARBA" id="ARBA00004114"/>
    </source>
</evidence>
<evidence type="ECO:0000256" key="3">
    <source>
        <dbReference type="ARBA" id="ARBA00004138"/>
    </source>
</evidence>
<dbReference type="Gene3D" id="3.40.50.1440">
    <property type="entry name" value="Tubulin/FtsZ, GTPase domain"/>
    <property type="match status" value="1"/>
</dbReference>
<dbReference type="Proteomes" id="UP001497382">
    <property type="component" value="Unassembled WGS sequence"/>
</dbReference>
<dbReference type="PRINTS" id="PR01161">
    <property type="entry name" value="TUBULIN"/>
</dbReference>
<dbReference type="InterPro" id="IPR036525">
    <property type="entry name" value="Tubulin/FtsZ_GTPase_sf"/>
</dbReference>
<dbReference type="GO" id="GO:0005525">
    <property type="term" value="F:GTP binding"/>
    <property type="evidence" value="ECO:0007669"/>
    <property type="project" value="UniProtKB-UniRule"/>
</dbReference>
<comment type="similarity">
    <text evidence="4 14">Belongs to the tubulin family.</text>
</comment>
<reference evidence="16 17" key="1">
    <citation type="submission" date="2024-04" db="EMBL/GenBank/DDBJ databases">
        <authorList>
            <person name="Rising A."/>
            <person name="Reimegard J."/>
            <person name="Sonavane S."/>
            <person name="Akerstrom W."/>
            <person name="Nylinder S."/>
            <person name="Hedman E."/>
            <person name="Kallberg Y."/>
        </authorList>
    </citation>
    <scope>NUCLEOTIDE SEQUENCE [LARGE SCALE GENOMIC DNA]</scope>
</reference>
<dbReference type="InterPro" id="IPR000217">
    <property type="entry name" value="Tubulin"/>
</dbReference>
<evidence type="ECO:0000256" key="7">
    <source>
        <dbReference type="ARBA" id="ARBA00022741"/>
    </source>
</evidence>
<accession>A0AAV1YQ32</accession>
<name>A0AAV1YQ32_9ARAC</name>
<comment type="function">
    <text evidence="13">Acts as a positive regulator of hedgehog signaling and regulates ciliary function.</text>
</comment>
<keyword evidence="9 14" id="KW-0342">GTP-binding</keyword>
<dbReference type="PROSITE" id="PS00227">
    <property type="entry name" value="TUBULIN"/>
    <property type="match status" value="1"/>
</dbReference>
<evidence type="ECO:0000259" key="15">
    <source>
        <dbReference type="SMART" id="SM00864"/>
    </source>
</evidence>
<dbReference type="GO" id="GO:0030030">
    <property type="term" value="P:cell projection organization"/>
    <property type="evidence" value="ECO:0007669"/>
    <property type="project" value="UniProtKB-KW"/>
</dbReference>
<dbReference type="EMBL" id="CAXIEN010000001">
    <property type="protein sequence ID" value="CAL1260937.1"/>
    <property type="molecule type" value="Genomic_DNA"/>
</dbReference>
<evidence type="ECO:0000256" key="2">
    <source>
        <dbReference type="ARBA" id="ARBA00004123"/>
    </source>
</evidence>
<evidence type="ECO:0000313" key="17">
    <source>
        <dbReference type="Proteomes" id="UP001497382"/>
    </source>
</evidence>
<keyword evidence="17" id="KW-1185">Reference proteome</keyword>